<feature type="region of interest" description="Disordered" evidence="1">
    <location>
        <begin position="460"/>
        <end position="526"/>
    </location>
</feature>
<name>G5ADN4_PHYSP</name>
<dbReference type="RefSeq" id="XP_009538184.1">
    <property type="nucleotide sequence ID" value="XM_009539889.1"/>
</dbReference>
<protein>
    <recommendedName>
        <fullName evidence="5">Transmembrane protein</fullName>
    </recommendedName>
</protein>
<dbReference type="KEGG" id="psoj:PHYSODRAFT_341557"/>
<feature type="transmembrane region" description="Helical" evidence="2">
    <location>
        <begin position="153"/>
        <end position="170"/>
    </location>
</feature>
<dbReference type="AlphaFoldDB" id="G5ADN4"/>
<keyword evidence="2" id="KW-1133">Transmembrane helix</keyword>
<proteinExistence type="predicted"/>
<feature type="compositionally biased region" description="Polar residues" evidence="1">
    <location>
        <begin position="641"/>
        <end position="651"/>
    </location>
</feature>
<feature type="compositionally biased region" description="Polar residues" evidence="1">
    <location>
        <begin position="460"/>
        <end position="480"/>
    </location>
</feature>
<evidence type="ECO:0000256" key="2">
    <source>
        <dbReference type="SAM" id="Phobius"/>
    </source>
</evidence>
<feature type="compositionally biased region" description="Basic and acidic residues" evidence="1">
    <location>
        <begin position="616"/>
        <end position="640"/>
    </location>
</feature>
<evidence type="ECO:0000313" key="3">
    <source>
        <dbReference type="EMBL" id="EGZ06287.1"/>
    </source>
</evidence>
<evidence type="ECO:0000313" key="4">
    <source>
        <dbReference type="Proteomes" id="UP000002640"/>
    </source>
</evidence>
<dbReference type="Proteomes" id="UP000002640">
    <property type="component" value="Unassembled WGS sequence"/>
</dbReference>
<feature type="transmembrane region" description="Helical" evidence="2">
    <location>
        <begin position="83"/>
        <end position="102"/>
    </location>
</feature>
<evidence type="ECO:0000256" key="1">
    <source>
        <dbReference type="SAM" id="MobiDB-lite"/>
    </source>
</evidence>
<keyword evidence="2" id="KW-0472">Membrane</keyword>
<feature type="transmembrane region" description="Helical" evidence="2">
    <location>
        <begin position="59"/>
        <end position="77"/>
    </location>
</feature>
<keyword evidence="2" id="KW-0812">Transmembrane</keyword>
<feature type="transmembrane region" description="Helical" evidence="2">
    <location>
        <begin position="342"/>
        <end position="362"/>
    </location>
</feature>
<gene>
    <name evidence="3" type="ORF">PHYSODRAFT_341557</name>
</gene>
<organism evidence="3 4">
    <name type="scientific">Phytophthora sojae (strain P6497)</name>
    <name type="common">Soybean stem and root rot agent</name>
    <name type="synonym">Phytophthora megasperma f. sp. glycines</name>
    <dbReference type="NCBI Taxonomy" id="1094619"/>
    <lineage>
        <taxon>Eukaryota</taxon>
        <taxon>Sar</taxon>
        <taxon>Stramenopiles</taxon>
        <taxon>Oomycota</taxon>
        <taxon>Peronosporomycetes</taxon>
        <taxon>Peronosporales</taxon>
        <taxon>Peronosporaceae</taxon>
        <taxon>Phytophthora</taxon>
    </lineage>
</organism>
<feature type="compositionally biased region" description="Basic and acidic residues" evidence="1">
    <location>
        <begin position="481"/>
        <end position="495"/>
    </location>
</feature>
<feature type="transmembrane region" description="Helical" evidence="2">
    <location>
        <begin position="123"/>
        <end position="141"/>
    </location>
</feature>
<reference evidence="3 4" key="1">
    <citation type="journal article" date="2006" name="Science">
        <title>Phytophthora genome sequences uncover evolutionary origins and mechanisms of pathogenesis.</title>
        <authorList>
            <person name="Tyler B.M."/>
            <person name="Tripathy S."/>
            <person name="Zhang X."/>
            <person name="Dehal P."/>
            <person name="Jiang R.H."/>
            <person name="Aerts A."/>
            <person name="Arredondo F.D."/>
            <person name="Baxter L."/>
            <person name="Bensasson D."/>
            <person name="Beynon J.L."/>
            <person name="Chapman J."/>
            <person name="Damasceno C.M."/>
            <person name="Dorrance A.E."/>
            <person name="Dou D."/>
            <person name="Dickerman A.W."/>
            <person name="Dubchak I.L."/>
            <person name="Garbelotto M."/>
            <person name="Gijzen M."/>
            <person name="Gordon S.G."/>
            <person name="Govers F."/>
            <person name="Grunwald N.J."/>
            <person name="Huang W."/>
            <person name="Ivors K.L."/>
            <person name="Jones R.W."/>
            <person name="Kamoun S."/>
            <person name="Krampis K."/>
            <person name="Lamour K.H."/>
            <person name="Lee M.K."/>
            <person name="McDonald W.H."/>
            <person name="Medina M."/>
            <person name="Meijer H.J."/>
            <person name="Nordberg E.K."/>
            <person name="Maclean D.J."/>
            <person name="Ospina-Giraldo M.D."/>
            <person name="Morris P.F."/>
            <person name="Phuntumart V."/>
            <person name="Putnam N.H."/>
            <person name="Rash S."/>
            <person name="Rose J.K."/>
            <person name="Sakihama Y."/>
            <person name="Salamov A.A."/>
            <person name="Savidor A."/>
            <person name="Scheuring C.F."/>
            <person name="Smith B.M."/>
            <person name="Sobral B.W."/>
            <person name="Terry A."/>
            <person name="Torto-Alalibo T.A."/>
            <person name="Win J."/>
            <person name="Xu Z."/>
            <person name="Zhang H."/>
            <person name="Grigoriev I.V."/>
            <person name="Rokhsar D.S."/>
            <person name="Boore J.L."/>
        </authorList>
    </citation>
    <scope>NUCLEOTIDE SEQUENCE [LARGE SCALE GENOMIC DNA]</scope>
    <source>
        <strain evidence="3 4">P6497</strain>
    </source>
</reference>
<keyword evidence="4" id="KW-1185">Reference proteome</keyword>
<feature type="transmembrane region" description="Helical" evidence="2">
    <location>
        <begin position="382"/>
        <end position="404"/>
    </location>
</feature>
<dbReference type="InParanoid" id="G5ADN4"/>
<sequence length="717" mass="79928">MIIREFAQESVPLQDPREGWRVSYGIWIRCVVMTFLISHTTGCQAIHFIDVVSMLARRLIFMSIGVALSILACLMALGDVLPFPVPFVVLTMAPIFNSLQVIGFRVALGRRMFHEMLAQREQLVRFLVFVATQVSLLYVYPAYETLFRLRKNSYYQLLVILLLPALKVIVKNIVRRCTMHKEDLVPESVIFTVDFFNAIYVATCMQSSSSLVGILALTLTDVSQALFTFYGLYRQTTGVTRKPRQIMRGSQLEDDLLSHLLFLCPNPEMLTAPVFENSSKNTINEASSHPRPSWDSIKSLELEAAEENRPPEPSPASTEDNSTLQEDLLAVLFTTECLIATAYLEVLVPLFYSLYVCVMVRIPSARYHTDMAGLSRDNAGSTVFSVFLFGLVQVVWFVVLLAVIKRNCRMKALYQLAFMLETQKALVQGKLMLWMVLTLSFRVVHFGVDFTFQFSTSGYGSPETVTPGSQLTQRFGQSESAGEHRERSDWPRLDDGDSLVEPVVPGDRSSSERHAPGRRACMPRLGSSAVKPRTKLDFCVAVCGGPTAPCPITNQATGDAVGPPGHQIVGCAALQRAHTLHSTRSDAREHAVSQRGLRYMELAATGWSSHGALMARRGEENRSGRDPDTADSGKKERKSAQENAVENSSFGGQALLKEQRDRVRCPRTSRPRDAAAAYDARYGRGTVLYITSADAWPIATKRLRQPHKKVIVVPHHV</sequence>
<dbReference type="GeneID" id="20648103"/>
<feature type="transmembrane region" description="Helical" evidence="2">
    <location>
        <begin position="425"/>
        <end position="448"/>
    </location>
</feature>
<evidence type="ECO:0008006" key="5">
    <source>
        <dbReference type="Google" id="ProtNLM"/>
    </source>
</evidence>
<accession>G5ADN4</accession>
<dbReference type="EMBL" id="JH159164">
    <property type="protein sequence ID" value="EGZ06287.1"/>
    <property type="molecule type" value="Genomic_DNA"/>
</dbReference>
<feature type="region of interest" description="Disordered" evidence="1">
    <location>
        <begin position="615"/>
        <end position="674"/>
    </location>
</feature>